<keyword evidence="2" id="KW-1185">Reference proteome</keyword>
<name>A0ABW5FW76_9PSEU</name>
<sequence>MNPLNSLTGLAIVALIVVALCYAWSCAVYPYRPCRSCRGFGHFRSPILRALRLCRRCGGTGRTLRAGRRLYNAAARTHRTIRRQRDRDRRDDTR</sequence>
<protein>
    <submittedName>
        <fullName evidence="1">Uncharacterized protein</fullName>
    </submittedName>
</protein>
<accession>A0ABW5FW76</accession>
<dbReference type="EMBL" id="JBHUKR010000007">
    <property type="protein sequence ID" value="MFD2418499.1"/>
    <property type="molecule type" value="Genomic_DNA"/>
</dbReference>
<proteinExistence type="predicted"/>
<organism evidence="1 2">
    <name type="scientific">Amycolatopsis pigmentata</name>
    <dbReference type="NCBI Taxonomy" id="450801"/>
    <lineage>
        <taxon>Bacteria</taxon>
        <taxon>Bacillati</taxon>
        <taxon>Actinomycetota</taxon>
        <taxon>Actinomycetes</taxon>
        <taxon>Pseudonocardiales</taxon>
        <taxon>Pseudonocardiaceae</taxon>
        <taxon>Amycolatopsis</taxon>
    </lineage>
</organism>
<dbReference type="Proteomes" id="UP001597417">
    <property type="component" value="Unassembled WGS sequence"/>
</dbReference>
<evidence type="ECO:0000313" key="1">
    <source>
        <dbReference type="EMBL" id="MFD2418499.1"/>
    </source>
</evidence>
<reference evidence="2" key="1">
    <citation type="journal article" date="2019" name="Int. J. Syst. Evol. Microbiol.">
        <title>The Global Catalogue of Microorganisms (GCM) 10K type strain sequencing project: providing services to taxonomists for standard genome sequencing and annotation.</title>
        <authorList>
            <consortium name="The Broad Institute Genomics Platform"/>
            <consortium name="The Broad Institute Genome Sequencing Center for Infectious Disease"/>
            <person name="Wu L."/>
            <person name="Ma J."/>
        </authorList>
    </citation>
    <scope>NUCLEOTIDE SEQUENCE [LARGE SCALE GENOMIC DNA]</scope>
    <source>
        <strain evidence="2">CGMCC 4.7645</strain>
    </source>
</reference>
<evidence type="ECO:0000313" key="2">
    <source>
        <dbReference type="Proteomes" id="UP001597417"/>
    </source>
</evidence>
<dbReference type="RefSeq" id="WP_378266433.1">
    <property type="nucleotide sequence ID" value="NZ_JBHUKR010000007.1"/>
</dbReference>
<comment type="caution">
    <text evidence="1">The sequence shown here is derived from an EMBL/GenBank/DDBJ whole genome shotgun (WGS) entry which is preliminary data.</text>
</comment>
<gene>
    <name evidence="1" type="ORF">ACFSXZ_19425</name>
</gene>